<keyword evidence="2" id="KW-1185">Reference proteome</keyword>
<protein>
    <submittedName>
        <fullName evidence="1">Uncharacterized protein</fullName>
    </submittedName>
</protein>
<sequence length="302" mass="34265">MSNSLIVINVVVLIVIFYYIKSRYIKQIVNLTRYLENVNRGQINNINFSAKEGHIGILEDEIYKTVTMLHTTKNQTLKDKELLKDTLADIAHQIKTPLTAIGMMNEIITEFSDDSVLIYTEQIEKQLTHVNNLIQSLLTLSKLEVNAIVFAEDFISCYHLLLRVHEIMCPFSAKKNQTLSINSPDNPQVGFIGDMSWSIEALINIVKNCIEHTPIGGQIVMQYIDNPIYTSIIIADNGNGFEAEDIPYIFKRFYKGKNSAKESVGIGLSLAKIIFEKQDGIIYASNQKIGGAQFEIKFYKKF</sequence>
<evidence type="ECO:0000313" key="1">
    <source>
        <dbReference type="EMBL" id="ONI39091.1"/>
    </source>
</evidence>
<comment type="caution">
    <text evidence="1">The sequence shown here is derived from an EMBL/GenBank/DDBJ whole genome shotgun (WGS) entry which is preliminary data.</text>
</comment>
<name>A0ACC8XA87_9FIRM</name>
<gene>
    <name evidence="1" type="ORF">AN396_09470</name>
</gene>
<dbReference type="Proteomes" id="UP000188605">
    <property type="component" value="Unassembled WGS sequence"/>
</dbReference>
<accession>A0ACC8XA87</accession>
<evidence type="ECO:0000313" key="2">
    <source>
        <dbReference type="Proteomes" id="UP000188605"/>
    </source>
</evidence>
<proteinExistence type="predicted"/>
<organism evidence="1 2">
    <name type="scientific">Candidatus Epulonipiscium fishelsonii</name>
    <dbReference type="NCBI Taxonomy" id="77094"/>
    <lineage>
        <taxon>Bacteria</taxon>
        <taxon>Bacillati</taxon>
        <taxon>Bacillota</taxon>
        <taxon>Clostridia</taxon>
        <taxon>Lachnospirales</taxon>
        <taxon>Lachnospiraceae</taxon>
        <taxon>Candidatus Epulonipiscium</taxon>
    </lineage>
</organism>
<dbReference type="EMBL" id="LJDB01000073">
    <property type="protein sequence ID" value="ONI39091.1"/>
    <property type="molecule type" value="Genomic_DNA"/>
</dbReference>
<reference evidence="1" key="1">
    <citation type="submission" date="2016-08" db="EMBL/GenBank/DDBJ databases">
        <authorList>
            <person name="Ngugi D.K."/>
            <person name="Miyake S."/>
            <person name="Stingl U."/>
        </authorList>
    </citation>
    <scope>NUCLEOTIDE SEQUENCE</scope>
    <source>
        <strain evidence="1">SCG-B11WGA-EpuloA1</strain>
    </source>
</reference>